<gene>
    <name evidence="1" type="ORF">BTUL_0018g00230</name>
</gene>
<proteinExistence type="predicted"/>
<accession>A0A4Z1EYW6</accession>
<sequence length="134" mass="15767">MAKTKAKVKKYKTRAAKRRAEYRAQDLPLPPPRTVFLPPGIMVLLTTKEKRVYTQKYKWTIAMQLFKVHRTWAKVHKEYAKFPLSHLDDELYTNWGSIRDRLSINRDQLDDMEGEHDDRAALLIKLVADQANDN</sequence>
<reference evidence="1 2" key="1">
    <citation type="submission" date="2017-12" db="EMBL/GenBank/DDBJ databases">
        <title>Comparative genomics of Botrytis spp.</title>
        <authorList>
            <person name="Valero-Jimenez C.A."/>
            <person name="Tapia P."/>
            <person name="Veloso J."/>
            <person name="Silva-Moreno E."/>
            <person name="Staats M."/>
            <person name="Valdes J.H."/>
            <person name="Van Kan J.A.L."/>
        </authorList>
    </citation>
    <scope>NUCLEOTIDE SEQUENCE [LARGE SCALE GENOMIC DNA]</scope>
    <source>
        <strain evidence="1 2">Bt9001</strain>
    </source>
</reference>
<evidence type="ECO:0000313" key="2">
    <source>
        <dbReference type="Proteomes" id="UP000297777"/>
    </source>
</evidence>
<keyword evidence="2" id="KW-1185">Reference proteome</keyword>
<dbReference type="OrthoDB" id="3496085at2759"/>
<dbReference type="AlphaFoldDB" id="A0A4Z1EYW6"/>
<protein>
    <submittedName>
        <fullName evidence="1">Uncharacterized protein</fullName>
    </submittedName>
</protein>
<name>A0A4Z1EYW6_9HELO</name>
<comment type="caution">
    <text evidence="1">The sequence shown here is derived from an EMBL/GenBank/DDBJ whole genome shotgun (WGS) entry which is preliminary data.</text>
</comment>
<evidence type="ECO:0000313" key="1">
    <source>
        <dbReference type="EMBL" id="TGO17356.1"/>
    </source>
</evidence>
<dbReference type="EMBL" id="PQXH01000018">
    <property type="protein sequence ID" value="TGO17356.1"/>
    <property type="molecule type" value="Genomic_DNA"/>
</dbReference>
<dbReference type="Proteomes" id="UP000297777">
    <property type="component" value="Unassembled WGS sequence"/>
</dbReference>
<organism evidence="1 2">
    <name type="scientific">Botrytis tulipae</name>
    <dbReference type="NCBI Taxonomy" id="87230"/>
    <lineage>
        <taxon>Eukaryota</taxon>
        <taxon>Fungi</taxon>
        <taxon>Dikarya</taxon>
        <taxon>Ascomycota</taxon>
        <taxon>Pezizomycotina</taxon>
        <taxon>Leotiomycetes</taxon>
        <taxon>Helotiales</taxon>
        <taxon>Sclerotiniaceae</taxon>
        <taxon>Botrytis</taxon>
    </lineage>
</organism>